<accession>A0A7C3E3H0</accession>
<dbReference type="SUPFAM" id="SSF51306">
    <property type="entry name" value="LexA/Signal peptidase"/>
    <property type="match status" value="1"/>
</dbReference>
<evidence type="ECO:0000256" key="10">
    <source>
        <dbReference type="ARBA" id="ARBA00023204"/>
    </source>
</evidence>
<comment type="caution">
    <text evidence="12">Lacks conserved residue(s) required for the propagation of feature annotation.</text>
</comment>
<dbReference type="InterPro" id="IPR050077">
    <property type="entry name" value="LexA_repressor"/>
</dbReference>
<dbReference type="GO" id="GO:0004252">
    <property type="term" value="F:serine-type endopeptidase activity"/>
    <property type="evidence" value="ECO:0007669"/>
    <property type="project" value="UniProtKB-UniRule"/>
</dbReference>
<feature type="active site" description="For autocatalytic cleavage activity" evidence="12">
    <location>
        <position position="164"/>
    </location>
</feature>
<keyword evidence="6 12" id="KW-0068">Autocatalytic cleavage</keyword>
<gene>
    <name evidence="12 16" type="primary">lexA</name>
    <name evidence="16" type="ORF">ENS59_13470</name>
</gene>
<evidence type="ECO:0000256" key="5">
    <source>
        <dbReference type="ARBA" id="ARBA00022801"/>
    </source>
</evidence>
<dbReference type="GO" id="GO:0006508">
    <property type="term" value="P:proteolysis"/>
    <property type="evidence" value="ECO:0007669"/>
    <property type="project" value="InterPro"/>
</dbReference>
<feature type="site" description="Cleavage; by autolysis" evidence="12">
    <location>
        <begin position="91"/>
        <end position="92"/>
    </location>
</feature>
<feature type="domain" description="Peptidase S24/S26A/S26B/S26C" evidence="14">
    <location>
        <begin position="84"/>
        <end position="196"/>
    </location>
</feature>
<comment type="caution">
    <text evidence="16">The sequence shown here is derived from an EMBL/GenBank/DDBJ whole genome shotgun (WGS) entry which is preliminary data.</text>
</comment>
<evidence type="ECO:0000256" key="9">
    <source>
        <dbReference type="ARBA" id="ARBA00023163"/>
    </source>
</evidence>
<evidence type="ECO:0000256" key="6">
    <source>
        <dbReference type="ARBA" id="ARBA00022813"/>
    </source>
</evidence>
<keyword evidence="9 12" id="KW-0804">Transcription</keyword>
<dbReference type="SUPFAM" id="SSF46785">
    <property type="entry name" value="Winged helix' DNA-binding domain"/>
    <property type="match status" value="1"/>
</dbReference>
<keyword evidence="10 12" id="KW-0234">DNA repair</keyword>
<dbReference type="EC" id="3.4.21.88" evidence="12"/>
<dbReference type="InterPro" id="IPR015927">
    <property type="entry name" value="Peptidase_S24_S26A/B/C"/>
</dbReference>
<dbReference type="PANTHER" id="PTHR33516:SF2">
    <property type="entry name" value="LEXA REPRESSOR-RELATED"/>
    <property type="match status" value="1"/>
</dbReference>
<dbReference type="CDD" id="cd06529">
    <property type="entry name" value="S24_LexA-like"/>
    <property type="match status" value="1"/>
</dbReference>
<evidence type="ECO:0000256" key="12">
    <source>
        <dbReference type="HAMAP-Rule" id="MF_00015"/>
    </source>
</evidence>
<dbReference type="InterPro" id="IPR036286">
    <property type="entry name" value="LexA/Signal_pep-like_sf"/>
</dbReference>
<keyword evidence="3 12" id="KW-0235">DNA replication</keyword>
<evidence type="ECO:0000256" key="8">
    <source>
        <dbReference type="ARBA" id="ARBA00023125"/>
    </source>
</evidence>
<dbReference type="FunFam" id="2.10.109.10:FF:000001">
    <property type="entry name" value="LexA repressor"/>
    <property type="match status" value="1"/>
</dbReference>
<sequence>MKELTERQREVLSFISAFAKSHTYPPTIREIADHFSISVKGAYDHLNALKKKGYLRLEDKRSRTIEVVHTTTEQEESEKLIQIPILGTVAAGKPILAEENWEGTISLPPSMVKKQGAYFALNVRGDSMIEAGIMDGDVAVIEKRETAHNGEIVVAVVDDAVTLKRFFKESNRIRLQPENPAYSPIYCQDVRVLGKLSCIIRTYN</sequence>
<keyword evidence="8 12" id="KW-0238">DNA-binding</keyword>
<dbReference type="GO" id="GO:0006281">
    <property type="term" value="P:DNA repair"/>
    <property type="evidence" value="ECO:0007669"/>
    <property type="project" value="UniProtKB-UniRule"/>
</dbReference>
<evidence type="ECO:0000256" key="11">
    <source>
        <dbReference type="ARBA" id="ARBA00023236"/>
    </source>
</evidence>
<keyword evidence="2 12" id="KW-0678">Repressor</keyword>
<dbReference type="PRINTS" id="PR00726">
    <property type="entry name" value="LEXASERPTASE"/>
</dbReference>
<evidence type="ECO:0000256" key="7">
    <source>
        <dbReference type="ARBA" id="ARBA00023015"/>
    </source>
</evidence>
<evidence type="ECO:0000259" key="14">
    <source>
        <dbReference type="Pfam" id="PF00717"/>
    </source>
</evidence>
<dbReference type="Gene3D" id="2.10.109.10">
    <property type="entry name" value="Umud Fragment, subunit A"/>
    <property type="match status" value="1"/>
</dbReference>
<name>A0A7C3E3H0_9SPIR</name>
<protein>
    <recommendedName>
        <fullName evidence="12">LexA repressor</fullName>
        <ecNumber evidence="12">3.4.21.88</ecNumber>
    </recommendedName>
</protein>
<comment type="similarity">
    <text evidence="1 12 13">Belongs to the peptidase S24 family.</text>
</comment>
<dbReference type="GO" id="GO:0006260">
    <property type="term" value="P:DNA replication"/>
    <property type="evidence" value="ECO:0007669"/>
    <property type="project" value="UniProtKB-UniRule"/>
</dbReference>
<dbReference type="GO" id="GO:0003677">
    <property type="term" value="F:DNA binding"/>
    <property type="evidence" value="ECO:0007669"/>
    <property type="project" value="UniProtKB-UniRule"/>
</dbReference>
<dbReference type="InterPro" id="IPR036390">
    <property type="entry name" value="WH_DNA-bd_sf"/>
</dbReference>
<dbReference type="HAMAP" id="MF_00015">
    <property type="entry name" value="LexA"/>
    <property type="match status" value="1"/>
</dbReference>
<evidence type="ECO:0000256" key="13">
    <source>
        <dbReference type="RuleBase" id="RU003991"/>
    </source>
</evidence>
<organism evidence="16">
    <name type="scientific">Gracilinema caldarium</name>
    <dbReference type="NCBI Taxonomy" id="215591"/>
    <lineage>
        <taxon>Bacteria</taxon>
        <taxon>Pseudomonadati</taxon>
        <taxon>Spirochaetota</taxon>
        <taxon>Spirochaetia</taxon>
        <taxon>Spirochaetales</taxon>
        <taxon>Breznakiellaceae</taxon>
        <taxon>Gracilinema</taxon>
    </lineage>
</organism>
<comment type="catalytic activity">
    <reaction evidence="12">
        <text>Hydrolysis of Ala-|-Gly bond in repressor LexA.</text>
        <dbReference type="EC" id="3.4.21.88"/>
    </reaction>
</comment>
<evidence type="ECO:0000256" key="1">
    <source>
        <dbReference type="ARBA" id="ARBA00007484"/>
    </source>
</evidence>
<dbReference type="InterPro" id="IPR006197">
    <property type="entry name" value="Peptidase_S24_LexA"/>
</dbReference>
<comment type="subunit">
    <text evidence="12">Homodimer.</text>
</comment>
<dbReference type="Pfam" id="PF01726">
    <property type="entry name" value="LexA_DNA_bind"/>
    <property type="match status" value="1"/>
</dbReference>
<keyword evidence="7 12" id="KW-0805">Transcription regulation</keyword>
<feature type="active site" description="For autocatalytic cleavage activity" evidence="12">
    <location>
        <position position="127"/>
    </location>
</feature>
<dbReference type="InterPro" id="IPR006199">
    <property type="entry name" value="LexA_DNA-bd_dom"/>
</dbReference>
<dbReference type="AlphaFoldDB" id="A0A7C3E3H0"/>
<evidence type="ECO:0000256" key="2">
    <source>
        <dbReference type="ARBA" id="ARBA00022491"/>
    </source>
</evidence>
<evidence type="ECO:0000313" key="16">
    <source>
        <dbReference type="EMBL" id="HFH30492.1"/>
    </source>
</evidence>
<evidence type="ECO:0000259" key="15">
    <source>
        <dbReference type="Pfam" id="PF01726"/>
    </source>
</evidence>
<evidence type="ECO:0000256" key="3">
    <source>
        <dbReference type="ARBA" id="ARBA00022705"/>
    </source>
</evidence>
<dbReference type="InterPro" id="IPR036388">
    <property type="entry name" value="WH-like_DNA-bd_sf"/>
</dbReference>
<dbReference type="GO" id="GO:0045892">
    <property type="term" value="P:negative regulation of DNA-templated transcription"/>
    <property type="evidence" value="ECO:0007669"/>
    <property type="project" value="UniProtKB-UniRule"/>
</dbReference>
<dbReference type="Gene3D" id="1.10.10.10">
    <property type="entry name" value="Winged helix-like DNA-binding domain superfamily/Winged helix DNA-binding domain"/>
    <property type="match status" value="1"/>
</dbReference>
<dbReference type="PANTHER" id="PTHR33516">
    <property type="entry name" value="LEXA REPRESSOR"/>
    <property type="match status" value="1"/>
</dbReference>
<dbReference type="GO" id="GO:0009432">
    <property type="term" value="P:SOS response"/>
    <property type="evidence" value="ECO:0007669"/>
    <property type="project" value="UniProtKB-UniRule"/>
</dbReference>
<dbReference type="EMBL" id="DSVL01000413">
    <property type="protein sequence ID" value="HFH30492.1"/>
    <property type="molecule type" value="Genomic_DNA"/>
</dbReference>
<evidence type="ECO:0000256" key="4">
    <source>
        <dbReference type="ARBA" id="ARBA00022763"/>
    </source>
</evidence>
<dbReference type="InterPro" id="IPR006200">
    <property type="entry name" value="LexA"/>
</dbReference>
<proteinExistence type="inferred from homology"/>
<keyword evidence="5 12" id="KW-0378">Hydrolase</keyword>
<dbReference type="NCBIfam" id="TIGR00498">
    <property type="entry name" value="lexA"/>
    <property type="match status" value="1"/>
</dbReference>
<dbReference type="Pfam" id="PF00717">
    <property type="entry name" value="Peptidase_S24"/>
    <property type="match status" value="1"/>
</dbReference>
<feature type="domain" description="LexA repressor DNA-binding" evidence="15">
    <location>
        <begin position="1"/>
        <end position="64"/>
    </location>
</feature>
<keyword evidence="11 12" id="KW-0742">SOS response</keyword>
<dbReference type="InterPro" id="IPR039418">
    <property type="entry name" value="LexA-like"/>
</dbReference>
<keyword evidence="4 12" id="KW-0227">DNA damage</keyword>
<comment type="function">
    <text evidence="12">Represses a number of genes involved in the response to DNA damage (SOS response), including recA and lexA. In the presence of single-stranded DNA, RecA interacts with LexA causing an autocatalytic cleavage which disrupts the DNA-binding part of LexA, leading to derepression of the SOS regulon and eventually DNA repair.</text>
</comment>
<reference evidence="16" key="1">
    <citation type="journal article" date="2020" name="mSystems">
        <title>Genome- and Community-Level Interaction Insights into Carbon Utilization and Element Cycling Functions of Hydrothermarchaeota in Hydrothermal Sediment.</title>
        <authorList>
            <person name="Zhou Z."/>
            <person name="Liu Y."/>
            <person name="Xu W."/>
            <person name="Pan J."/>
            <person name="Luo Z.H."/>
            <person name="Li M."/>
        </authorList>
    </citation>
    <scope>NUCLEOTIDE SEQUENCE [LARGE SCALE GENOMIC DNA]</scope>
    <source>
        <strain evidence="16">SpSt-503</strain>
    </source>
</reference>